<dbReference type="Proteomes" id="UP001148125">
    <property type="component" value="Unassembled WGS sequence"/>
</dbReference>
<evidence type="ECO:0000313" key="1">
    <source>
        <dbReference type="EMBL" id="MDE5413220.1"/>
    </source>
</evidence>
<keyword evidence="2" id="KW-1185">Reference proteome</keyword>
<proteinExistence type="predicted"/>
<gene>
    <name evidence="1" type="ORF">N7Z68_07460</name>
</gene>
<dbReference type="RefSeq" id="WP_275117845.1">
    <property type="nucleotide sequence ID" value="NZ_JAOTPO010000004.1"/>
</dbReference>
<comment type="caution">
    <text evidence="1">The sequence shown here is derived from an EMBL/GenBank/DDBJ whole genome shotgun (WGS) entry which is preliminary data.</text>
</comment>
<sequence>MKRILIVIITLLVLLISFIGLRFGSALFQEERPILILYTVMKLEFSDHDFELISDTSTSKRYLSKTGSSSEEIFHDFMRDRGWNFKEQMGSGFIFEKDGMVSVVTTRMYTRHYFIWSVPNEI</sequence>
<protein>
    <submittedName>
        <fullName evidence="1">Uncharacterized protein</fullName>
    </submittedName>
</protein>
<accession>A0ABT5VD53</accession>
<reference evidence="1" key="1">
    <citation type="submission" date="2024-05" db="EMBL/GenBank/DDBJ databases">
        <title>Alkalihalobacillus sp. strain MEB203 novel alkaliphilic bacterium from Lonar Lake, India.</title>
        <authorList>
            <person name="Joshi A."/>
            <person name="Thite S."/>
            <person name="Mengade P."/>
        </authorList>
    </citation>
    <scope>NUCLEOTIDE SEQUENCE</scope>
    <source>
        <strain evidence="1">MEB 203</strain>
    </source>
</reference>
<organism evidence="1 2">
    <name type="scientific">Alkalihalobacterium chitinilyticum</name>
    <dbReference type="NCBI Taxonomy" id="2980103"/>
    <lineage>
        <taxon>Bacteria</taxon>
        <taxon>Bacillati</taxon>
        <taxon>Bacillota</taxon>
        <taxon>Bacilli</taxon>
        <taxon>Bacillales</taxon>
        <taxon>Bacillaceae</taxon>
        <taxon>Alkalihalobacterium</taxon>
    </lineage>
</organism>
<evidence type="ECO:0000313" key="2">
    <source>
        <dbReference type="Proteomes" id="UP001148125"/>
    </source>
</evidence>
<dbReference type="EMBL" id="JAOTPO010000004">
    <property type="protein sequence ID" value="MDE5413220.1"/>
    <property type="molecule type" value="Genomic_DNA"/>
</dbReference>
<name>A0ABT5VD53_9BACI</name>